<keyword evidence="5" id="KW-0233">DNA recombination</keyword>
<keyword evidence="7" id="KW-1185">Reference proteome</keyword>
<protein>
    <recommendedName>
        <fullName evidence="3">Recombination-associated protein RdgC</fullName>
    </recommendedName>
</protein>
<comment type="subcellular location">
    <subcellularLocation>
        <location evidence="1">Cytoplasm</location>
        <location evidence="1">Nucleoid</location>
    </subcellularLocation>
</comment>
<evidence type="ECO:0000256" key="5">
    <source>
        <dbReference type="ARBA" id="ARBA00023172"/>
    </source>
</evidence>
<name>A0A931IYU8_9BURK</name>
<proteinExistence type="inferred from homology"/>
<dbReference type="NCBIfam" id="NF001464">
    <property type="entry name" value="PRK00321.1-5"/>
    <property type="match status" value="1"/>
</dbReference>
<reference evidence="6" key="1">
    <citation type="submission" date="2020-12" db="EMBL/GenBank/DDBJ databases">
        <title>The genome sequence of Inhella sp. 1Y17.</title>
        <authorList>
            <person name="Liu Y."/>
        </authorList>
    </citation>
    <scope>NUCLEOTIDE SEQUENCE</scope>
    <source>
        <strain evidence="6">1Y17</strain>
    </source>
</reference>
<evidence type="ECO:0000313" key="6">
    <source>
        <dbReference type="EMBL" id="MBH9576306.1"/>
    </source>
</evidence>
<dbReference type="GO" id="GO:0006310">
    <property type="term" value="P:DNA recombination"/>
    <property type="evidence" value="ECO:0007669"/>
    <property type="project" value="UniProtKB-KW"/>
</dbReference>
<evidence type="ECO:0000256" key="2">
    <source>
        <dbReference type="ARBA" id="ARBA00008657"/>
    </source>
</evidence>
<dbReference type="RefSeq" id="WP_198109929.1">
    <property type="nucleotide sequence ID" value="NZ_JAEDAK010000003.1"/>
</dbReference>
<evidence type="ECO:0000256" key="3">
    <source>
        <dbReference type="ARBA" id="ARBA00022296"/>
    </source>
</evidence>
<comment type="caution">
    <text evidence="6">The sequence shown here is derived from an EMBL/GenBank/DDBJ whole genome shotgun (WGS) entry which is preliminary data.</text>
</comment>
<organism evidence="6 7">
    <name type="scientific">Inhella proteolytica</name>
    <dbReference type="NCBI Taxonomy" id="2795029"/>
    <lineage>
        <taxon>Bacteria</taxon>
        <taxon>Pseudomonadati</taxon>
        <taxon>Pseudomonadota</taxon>
        <taxon>Betaproteobacteria</taxon>
        <taxon>Burkholderiales</taxon>
        <taxon>Sphaerotilaceae</taxon>
        <taxon>Inhella</taxon>
    </lineage>
</organism>
<gene>
    <name evidence="6" type="ORF">I7X39_05220</name>
</gene>
<evidence type="ECO:0000256" key="4">
    <source>
        <dbReference type="ARBA" id="ARBA00022490"/>
    </source>
</evidence>
<accession>A0A931IYU8</accession>
<dbReference type="GO" id="GO:0000018">
    <property type="term" value="P:regulation of DNA recombination"/>
    <property type="evidence" value="ECO:0007669"/>
    <property type="project" value="TreeGrafter"/>
</dbReference>
<keyword evidence="4" id="KW-0963">Cytoplasm</keyword>
<dbReference type="EMBL" id="JAEDAK010000003">
    <property type="protein sequence ID" value="MBH9576306.1"/>
    <property type="molecule type" value="Genomic_DNA"/>
</dbReference>
<dbReference type="Proteomes" id="UP000613266">
    <property type="component" value="Unassembled WGS sequence"/>
</dbReference>
<dbReference type="GO" id="GO:0043590">
    <property type="term" value="C:bacterial nucleoid"/>
    <property type="evidence" value="ECO:0007669"/>
    <property type="project" value="TreeGrafter"/>
</dbReference>
<dbReference type="NCBIfam" id="NF001463">
    <property type="entry name" value="PRK00321.1-4"/>
    <property type="match status" value="1"/>
</dbReference>
<evidence type="ECO:0000313" key="7">
    <source>
        <dbReference type="Proteomes" id="UP000613266"/>
    </source>
</evidence>
<evidence type="ECO:0000256" key="1">
    <source>
        <dbReference type="ARBA" id="ARBA00004453"/>
    </source>
</evidence>
<dbReference type="PANTHER" id="PTHR38103:SF1">
    <property type="entry name" value="RECOMBINATION-ASSOCIATED PROTEIN RDGC"/>
    <property type="match status" value="1"/>
</dbReference>
<dbReference type="PANTHER" id="PTHR38103">
    <property type="entry name" value="RECOMBINATION-ASSOCIATED PROTEIN RDGC"/>
    <property type="match status" value="1"/>
</dbReference>
<sequence>MFKALTLYRLPAHAQPDPARLDEQLAALPFTPCMPTQPLSVGFVPPRGKAHGPLAEWVNGHLLLKLQFEQRLLPGSVVRERVDELAEKIEQESGRKPGAKRRRELKDEAMLDLLPLAFTRQTSLRVWIAPQLELLAIDSTTAARTDSALSLLTKAIPNLAPQPLMTAESPAACMRAWLLDGVAPAGFGIGRDAELRSADSQNASVRYTRHGLDGQDVQQHLTEGKQVKKMALQWKDRLELVLTDTLQLTRLKLDDSVFDQDGATQSEQDPFDADMLLATAELSELLPALFEGLGGVTDGLGAAAPTPVLATQAPSDEKAPWD</sequence>
<dbReference type="Pfam" id="PF04381">
    <property type="entry name" value="RdgC"/>
    <property type="match status" value="1"/>
</dbReference>
<comment type="similarity">
    <text evidence="2">Belongs to the RdgC family.</text>
</comment>
<dbReference type="InterPro" id="IPR007476">
    <property type="entry name" value="RdgC"/>
</dbReference>
<dbReference type="GO" id="GO:0003690">
    <property type="term" value="F:double-stranded DNA binding"/>
    <property type="evidence" value="ECO:0007669"/>
    <property type="project" value="TreeGrafter"/>
</dbReference>
<dbReference type="AlphaFoldDB" id="A0A931IYU8"/>